<evidence type="ECO:0000259" key="2">
    <source>
        <dbReference type="Pfam" id="PF00501"/>
    </source>
</evidence>
<dbReference type="SUPFAM" id="SSF56801">
    <property type="entry name" value="Acetyl-CoA synthetase-like"/>
    <property type="match status" value="1"/>
</dbReference>
<dbReference type="InterPro" id="IPR050237">
    <property type="entry name" value="ATP-dep_AMP-bd_enzyme"/>
</dbReference>
<dbReference type="InterPro" id="IPR045851">
    <property type="entry name" value="AMP-bd_C_sf"/>
</dbReference>
<accession>A0A367XMZ9</accession>
<reference evidence="4 5" key="1">
    <citation type="submission" date="2014-07" db="EMBL/GenBank/DDBJ databases">
        <title>Draft genome sequence of Thalassospira profundimaris S25-3-2.</title>
        <authorList>
            <person name="Lai Q."/>
            <person name="Shao Z."/>
        </authorList>
    </citation>
    <scope>NUCLEOTIDE SEQUENCE [LARGE SCALE GENOMIC DNA]</scope>
    <source>
        <strain evidence="4 5">S25-3-2</strain>
    </source>
</reference>
<dbReference type="EMBL" id="JPWH01000001">
    <property type="protein sequence ID" value="RCK54112.1"/>
    <property type="molecule type" value="Genomic_DNA"/>
</dbReference>
<dbReference type="Pfam" id="PF13193">
    <property type="entry name" value="AMP-binding_C"/>
    <property type="match status" value="1"/>
</dbReference>
<feature type="domain" description="AMP-dependent synthetase/ligase" evidence="2">
    <location>
        <begin position="14"/>
        <end position="401"/>
    </location>
</feature>
<dbReference type="AlphaFoldDB" id="A0A367XMZ9"/>
<evidence type="ECO:0000259" key="3">
    <source>
        <dbReference type="Pfam" id="PF13193"/>
    </source>
</evidence>
<sequence length="548" mass="61162">MVTPLKPRRVHDIFDESARKYGNRPCIDFLGRIYDYDEISQQVDKVAEGFHQLGVRKGDKVGLCLPNTPYYVVCYYAVLKCGGVVVNFNPLYAKREIAFQINDAGVRIMVTLNLKQIYPKVADCLDETSLRRIVVCEMSDILPPVKSVLFSLFKRSELADVPHDLRNIPYSRLANCPPLQKPCETSPDDLAVLQYTGGTTGRPKGAMLTHANLSANVEQLTRWMPSAKPGQEVTLCVLPFFHVFAMTVAMNTSINLGAELVLQPRFELEALLKALEKKKVTIFPGVPTIYTAINNSFETVKYNLSSIRCCISGGAPLPVEVKHQFEDLTGAKLVEGYGLSEASPVCTCNPMEGENREGSIGIPMPGCEIDIRSLEDRSRSMPDGEKGELFVRGPQVMTGYWQNPDETAACLNDGWLATGDVGYRDKDGYLFLVDRLKDVIMCGGYNVYPRAIEEALYLHPDIAEVTVIGVPDSYRGQAPKAFVRLKDTAKDKAITSDTLRSFLEDKISRIEMPREIELRDELPKTMVGKLSKKELIDEERLKSSTRPQ</sequence>
<proteinExistence type="inferred from homology"/>
<dbReference type="InterPro" id="IPR025110">
    <property type="entry name" value="AMP-bd_C"/>
</dbReference>
<gene>
    <name evidence="4" type="ORF">TH25_01890</name>
</gene>
<dbReference type="CDD" id="cd05936">
    <property type="entry name" value="FC-FACS_FadD_like"/>
    <property type="match status" value="1"/>
</dbReference>
<dbReference type="Proteomes" id="UP000252517">
    <property type="component" value="Unassembled WGS sequence"/>
</dbReference>
<feature type="domain" description="AMP-binding enzyme C-terminal" evidence="3">
    <location>
        <begin position="452"/>
        <end position="529"/>
    </location>
</feature>
<dbReference type="Pfam" id="PF00501">
    <property type="entry name" value="AMP-binding"/>
    <property type="match status" value="1"/>
</dbReference>
<organism evidence="4 5">
    <name type="scientific">Thalassospira profundimaris</name>
    <dbReference type="NCBI Taxonomy" id="502049"/>
    <lineage>
        <taxon>Bacteria</taxon>
        <taxon>Pseudomonadati</taxon>
        <taxon>Pseudomonadota</taxon>
        <taxon>Alphaproteobacteria</taxon>
        <taxon>Rhodospirillales</taxon>
        <taxon>Thalassospiraceae</taxon>
        <taxon>Thalassospira</taxon>
    </lineage>
</organism>
<comment type="similarity">
    <text evidence="1">Belongs to the ATP-dependent AMP-binding enzyme family.</text>
</comment>
<name>A0A367XMZ9_9PROT</name>
<dbReference type="PROSITE" id="PS00455">
    <property type="entry name" value="AMP_BINDING"/>
    <property type="match status" value="1"/>
</dbReference>
<dbReference type="InterPro" id="IPR020845">
    <property type="entry name" value="AMP-binding_CS"/>
</dbReference>
<dbReference type="FunFam" id="3.40.50.12780:FF:000003">
    <property type="entry name" value="Long-chain-fatty-acid--CoA ligase FadD"/>
    <property type="match status" value="1"/>
</dbReference>
<dbReference type="GO" id="GO:0016878">
    <property type="term" value="F:acid-thiol ligase activity"/>
    <property type="evidence" value="ECO:0007669"/>
    <property type="project" value="UniProtKB-ARBA"/>
</dbReference>
<evidence type="ECO:0000313" key="5">
    <source>
        <dbReference type="Proteomes" id="UP000252517"/>
    </source>
</evidence>
<dbReference type="Gene3D" id="3.40.50.12780">
    <property type="entry name" value="N-terminal domain of ligase-like"/>
    <property type="match status" value="1"/>
</dbReference>
<dbReference type="InterPro" id="IPR042099">
    <property type="entry name" value="ANL_N_sf"/>
</dbReference>
<comment type="caution">
    <text evidence="4">The sequence shown here is derived from an EMBL/GenBank/DDBJ whole genome shotgun (WGS) entry which is preliminary data.</text>
</comment>
<dbReference type="InterPro" id="IPR000873">
    <property type="entry name" value="AMP-dep_synth/lig_dom"/>
</dbReference>
<dbReference type="STRING" id="502049.TH15_03790"/>
<dbReference type="Gene3D" id="3.30.300.30">
    <property type="match status" value="1"/>
</dbReference>
<evidence type="ECO:0000313" key="4">
    <source>
        <dbReference type="EMBL" id="RCK54112.1"/>
    </source>
</evidence>
<dbReference type="PANTHER" id="PTHR43767">
    <property type="entry name" value="LONG-CHAIN-FATTY-ACID--COA LIGASE"/>
    <property type="match status" value="1"/>
</dbReference>
<protein>
    <submittedName>
        <fullName evidence="4">AMP-dependent synthetase</fullName>
    </submittedName>
</protein>
<dbReference type="PANTHER" id="PTHR43767:SF1">
    <property type="entry name" value="NONRIBOSOMAL PEPTIDE SYNTHASE PES1 (EUROFUNG)-RELATED"/>
    <property type="match status" value="1"/>
</dbReference>
<evidence type="ECO:0000256" key="1">
    <source>
        <dbReference type="ARBA" id="ARBA00006432"/>
    </source>
</evidence>